<sequence length="489" mass="54107">MLILPCSSPESGGKYKKNNNMVKLLQDICLDCIQKSLDRIPHAGSRLPTIYKEKLLERLASHDLLTPEYLPHVSYNLFVSNLRHINFYKCSQINNTVLQQLAASKCVLEDILIHGCENVSDVGVQAITQGQVELKELILRKLPQLTTKGLINLKSPKLCKLDLRGCSSLHTDFVASMATVMKNNPTIQSITMSNCNKMEDAAVKVIINNLNRSLEELDCLPHTLSDDSLAGIANSCPYLKRLNLHGCSRLSGEGLIQLSQGCTKLECLDLSYCSTLSKKPDNESLWTLPTSLVKLSLCGVRLDDERILVECVQRLKCLKSLRLCGVTCLNDKNFEQIDVDVLFVVASTCYNLEILDMAGLACVTNDLLVSLAEHCPKLSKLGIKGCSEVTDMGVCAVARRCPLKKIVVSGINNLTDKSIFTLANQCCNLEELYVNGCSLISPTTLRYLVDCCLSRVYIQHVTPNVIPNQLMGKNLDTGEFCRVDMIHVP</sequence>
<protein>
    <submittedName>
        <fullName evidence="1">Uncharacterized protein</fullName>
    </submittedName>
</protein>
<name>A0ABQ9EEA9_TEGGR</name>
<evidence type="ECO:0000313" key="2">
    <source>
        <dbReference type="Proteomes" id="UP001217089"/>
    </source>
</evidence>
<dbReference type="EMBL" id="JARBDR010000918">
    <property type="protein sequence ID" value="KAJ8301825.1"/>
    <property type="molecule type" value="Genomic_DNA"/>
</dbReference>
<dbReference type="Gene3D" id="3.80.10.10">
    <property type="entry name" value="Ribonuclease Inhibitor"/>
    <property type="match status" value="3"/>
</dbReference>
<comment type="caution">
    <text evidence="1">The sequence shown here is derived from an EMBL/GenBank/DDBJ whole genome shotgun (WGS) entry which is preliminary data.</text>
</comment>
<dbReference type="InterPro" id="IPR032675">
    <property type="entry name" value="LRR_dom_sf"/>
</dbReference>
<dbReference type="Proteomes" id="UP001217089">
    <property type="component" value="Unassembled WGS sequence"/>
</dbReference>
<organism evidence="1 2">
    <name type="scientific">Tegillarca granosa</name>
    <name type="common">Malaysian cockle</name>
    <name type="synonym">Anadara granosa</name>
    <dbReference type="NCBI Taxonomy" id="220873"/>
    <lineage>
        <taxon>Eukaryota</taxon>
        <taxon>Metazoa</taxon>
        <taxon>Spiralia</taxon>
        <taxon>Lophotrochozoa</taxon>
        <taxon>Mollusca</taxon>
        <taxon>Bivalvia</taxon>
        <taxon>Autobranchia</taxon>
        <taxon>Pteriomorphia</taxon>
        <taxon>Arcoida</taxon>
        <taxon>Arcoidea</taxon>
        <taxon>Arcidae</taxon>
        <taxon>Tegillarca</taxon>
    </lineage>
</organism>
<dbReference type="PANTHER" id="PTHR13318">
    <property type="entry name" value="PARTNER OF PAIRED, ISOFORM B-RELATED"/>
    <property type="match status" value="1"/>
</dbReference>
<dbReference type="InterPro" id="IPR006553">
    <property type="entry name" value="Leu-rich_rpt_Cys-con_subtyp"/>
</dbReference>
<gene>
    <name evidence="1" type="ORF">KUTeg_020812</name>
</gene>
<accession>A0ABQ9EEA9</accession>
<dbReference type="SUPFAM" id="SSF52047">
    <property type="entry name" value="RNI-like"/>
    <property type="match status" value="2"/>
</dbReference>
<proteinExistence type="predicted"/>
<reference evidence="1 2" key="1">
    <citation type="submission" date="2022-12" db="EMBL/GenBank/DDBJ databases">
        <title>Chromosome-level genome of Tegillarca granosa.</title>
        <authorList>
            <person name="Kim J."/>
        </authorList>
    </citation>
    <scope>NUCLEOTIDE SEQUENCE [LARGE SCALE GENOMIC DNA]</scope>
    <source>
        <strain evidence="1">Teg-2019</strain>
        <tissue evidence="1">Adductor muscle</tissue>
    </source>
</reference>
<evidence type="ECO:0000313" key="1">
    <source>
        <dbReference type="EMBL" id="KAJ8301825.1"/>
    </source>
</evidence>
<keyword evidence="2" id="KW-1185">Reference proteome</keyword>
<dbReference type="SMART" id="SM00367">
    <property type="entry name" value="LRR_CC"/>
    <property type="match status" value="10"/>
</dbReference>